<dbReference type="InterPro" id="IPR029058">
    <property type="entry name" value="AB_hydrolase_fold"/>
</dbReference>
<keyword evidence="2" id="KW-0378">Hydrolase</keyword>
<dbReference type="Proteomes" id="UP000199233">
    <property type="component" value="Unassembled WGS sequence"/>
</dbReference>
<accession>A0A1H9M1I6</accession>
<evidence type="ECO:0000313" key="2">
    <source>
        <dbReference type="EMBL" id="SER17335.1"/>
    </source>
</evidence>
<feature type="domain" description="AB hydrolase-1" evidence="1">
    <location>
        <begin position="48"/>
        <end position="287"/>
    </location>
</feature>
<dbReference type="InterPro" id="IPR000073">
    <property type="entry name" value="AB_hydrolase_1"/>
</dbReference>
<proteinExistence type="predicted"/>
<dbReference type="EMBL" id="FOFS01000018">
    <property type="protein sequence ID" value="SER17335.1"/>
    <property type="molecule type" value="Genomic_DNA"/>
</dbReference>
<dbReference type="SUPFAM" id="SSF53474">
    <property type="entry name" value="alpha/beta-Hydrolases"/>
    <property type="match status" value="1"/>
</dbReference>
<sequence length="305" mass="33917">MIDHQRYLAFLPPAWRKTAPEPQSRWWQWSAGRLHIACVPQPQAAARLLILHGAGGHSAALWPFAALAAQLGYEVLLPDLPGYGLSEMTDPAALRYEHWLDCLREFIAQERQRDARPLLLLGASIGGMLAYSLVAQCPGIARLIVTCLLDPRLPQVREGLARWPWLGRISPALLRMLAPLSDRLRLPIRWLTPMSRIANDARLARLCRHDPRGGGSRIALGFLRSYLQSVPACEPEDFREVPVVLAHPAADRWTAPGLSLTFFERIAAPKRLLMLEKAGHFPVEAPALTQLQALLRETLAEFGGG</sequence>
<organism evidence="2 3">
    <name type="scientific">Solimonas aquatica</name>
    <dbReference type="NCBI Taxonomy" id="489703"/>
    <lineage>
        <taxon>Bacteria</taxon>
        <taxon>Pseudomonadati</taxon>
        <taxon>Pseudomonadota</taxon>
        <taxon>Gammaproteobacteria</taxon>
        <taxon>Nevskiales</taxon>
        <taxon>Nevskiaceae</taxon>
        <taxon>Solimonas</taxon>
    </lineage>
</organism>
<dbReference type="GO" id="GO:0016787">
    <property type="term" value="F:hydrolase activity"/>
    <property type="evidence" value="ECO:0007669"/>
    <property type="project" value="UniProtKB-KW"/>
</dbReference>
<dbReference type="STRING" id="489703.SAMN04488038_11831"/>
<dbReference type="Pfam" id="PF12697">
    <property type="entry name" value="Abhydrolase_6"/>
    <property type="match status" value="1"/>
</dbReference>
<protein>
    <submittedName>
        <fullName evidence="2">Lysophospholipase, alpha-beta hydrolase superfamily</fullName>
    </submittedName>
</protein>
<reference evidence="2 3" key="1">
    <citation type="submission" date="2016-10" db="EMBL/GenBank/DDBJ databases">
        <authorList>
            <person name="de Groot N.N."/>
        </authorList>
    </citation>
    <scope>NUCLEOTIDE SEQUENCE [LARGE SCALE GENOMIC DNA]</scope>
    <source>
        <strain evidence="2 3">DSM 25927</strain>
    </source>
</reference>
<dbReference type="OrthoDB" id="1376138at2"/>
<dbReference type="PANTHER" id="PTHR43689">
    <property type="entry name" value="HYDROLASE"/>
    <property type="match status" value="1"/>
</dbReference>
<dbReference type="PANTHER" id="PTHR43689:SF8">
    <property type="entry name" value="ALPHA_BETA-HYDROLASES SUPERFAMILY PROTEIN"/>
    <property type="match status" value="1"/>
</dbReference>
<evidence type="ECO:0000259" key="1">
    <source>
        <dbReference type="Pfam" id="PF12697"/>
    </source>
</evidence>
<dbReference type="AlphaFoldDB" id="A0A1H9M1I6"/>
<name>A0A1H9M1I6_9GAMM</name>
<dbReference type="RefSeq" id="WP_093289431.1">
    <property type="nucleotide sequence ID" value="NZ_FOFS01000018.1"/>
</dbReference>
<dbReference type="Gene3D" id="3.40.50.1820">
    <property type="entry name" value="alpha/beta hydrolase"/>
    <property type="match status" value="1"/>
</dbReference>
<evidence type="ECO:0000313" key="3">
    <source>
        <dbReference type="Proteomes" id="UP000199233"/>
    </source>
</evidence>
<keyword evidence="3" id="KW-1185">Reference proteome</keyword>
<gene>
    <name evidence="2" type="ORF">SAMN04488038_11831</name>
</gene>
<dbReference type="PRINTS" id="PR00111">
    <property type="entry name" value="ABHYDROLASE"/>
</dbReference>